<evidence type="ECO:0000259" key="2">
    <source>
        <dbReference type="Pfam" id="PF08789"/>
    </source>
</evidence>
<comment type="caution">
    <text evidence="3">The sequence shown here is derived from an EMBL/GenBank/DDBJ whole genome shotgun (WGS) entry which is preliminary data.</text>
</comment>
<dbReference type="AlphaFoldDB" id="A0AA42TN57"/>
<dbReference type="InterPro" id="IPR014897">
    <property type="entry name" value="PBCV_basic_adap"/>
</dbReference>
<evidence type="ECO:0000313" key="3">
    <source>
        <dbReference type="EMBL" id="MDH1333512.1"/>
    </source>
</evidence>
<organism evidence="3 4">
    <name type="scientific">Comamonas thiooxydans</name>
    <dbReference type="NCBI Taxonomy" id="363952"/>
    <lineage>
        <taxon>Bacteria</taxon>
        <taxon>Pseudomonadati</taxon>
        <taxon>Pseudomonadota</taxon>
        <taxon>Betaproteobacteria</taxon>
        <taxon>Burkholderiales</taxon>
        <taxon>Comamonadaceae</taxon>
        <taxon>Comamonas</taxon>
    </lineage>
</organism>
<gene>
    <name evidence="3" type="ORF">N5D63_05040</name>
</gene>
<feature type="domain" description="PBCV-specific basic adaptor" evidence="2">
    <location>
        <begin position="33"/>
        <end position="53"/>
    </location>
</feature>
<feature type="region of interest" description="Disordered" evidence="1">
    <location>
        <begin position="1"/>
        <end position="54"/>
    </location>
</feature>
<name>A0AA42TN57_9BURK</name>
<proteinExistence type="predicted"/>
<accession>A0AA42TN57</accession>
<feature type="compositionally biased region" description="Polar residues" evidence="1">
    <location>
        <begin position="11"/>
        <end position="32"/>
    </location>
</feature>
<protein>
    <recommendedName>
        <fullName evidence="2">PBCV-specific basic adaptor domain-containing protein</fullName>
    </recommendedName>
</protein>
<dbReference type="Proteomes" id="UP001161065">
    <property type="component" value="Unassembled WGS sequence"/>
</dbReference>
<dbReference type="Pfam" id="PF08789">
    <property type="entry name" value="PBCV_basic_adap"/>
    <property type="match status" value="1"/>
</dbReference>
<dbReference type="EMBL" id="JAOCEK010000002">
    <property type="protein sequence ID" value="MDH1333512.1"/>
    <property type="molecule type" value="Genomic_DNA"/>
</dbReference>
<evidence type="ECO:0000313" key="4">
    <source>
        <dbReference type="Proteomes" id="UP001161065"/>
    </source>
</evidence>
<evidence type="ECO:0000256" key="1">
    <source>
        <dbReference type="SAM" id="MobiDB-lite"/>
    </source>
</evidence>
<sequence>MGGGASRALGLTSQPKPTQSASGDCSCRSGSICTGPRGGQYCYSDSGRKSYVRR</sequence>
<reference evidence="3" key="1">
    <citation type="submission" date="2022-09" db="EMBL/GenBank/DDBJ databases">
        <title>Intensive care unit water sources are persistently colonized with multi-drug resistant bacteria and are the site of extensive horizontal gene transfer of antibiotic resistance genes.</title>
        <authorList>
            <person name="Diorio-Toth L."/>
        </authorList>
    </citation>
    <scope>NUCLEOTIDE SEQUENCE</scope>
    <source>
        <strain evidence="3">GD03832</strain>
    </source>
</reference>
<dbReference type="RefSeq" id="WP_280007250.1">
    <property type="nucleotide sequence ID" value="NZ_JAOCEK010000002.1"/>
</dbReference>